<keyword evidence="2 6" id="KW-0812">Transmembrane</keyword>
<evidence type="ECO:0000256" key="5">
    <source>
        <dbReference type="ARBA" id="ARBA00023251"/>
    </source>
</evidence>
<dbReference type="RefSeq" id="WP_133849165.1">
    <property type="nucleotide sequence ID" value="NZ_SNXZ01000002.1"/>
</dbReference>
<dbReference type="EMBL" id="SNXZ01000002">
    <property type="protein sequence ID" value="TDQ00448.1"/>
    <property type="molecule type" value="Genomic_DNA"/>
</dbReference>
<dbReference type="InterPro" id="IPR000412">
    <property type="entry name" value="ABC_2_transport"/>
</dbReference>
<reference evidence="8 9" key="1">
    <citation type="submission" date="2019-03" db="EMBL/GenBank/DDBJ databases">
        <title>Genomic Encyclopedia of Type Strains, Phase IV (KMG-IV): sequencing the most valuable type-strain genomes for metagenomic binning, comparative biology and taxonomic classification.</title>
        <authorList>
            <person name="Goeker M."/>
        </authorList>
    </citation>
    <scope>NUCLEOTIDE SEQUENCE [LARGE SCALE GENOMIC DNA]</scope>
    <source>
        <strain evidence="8 9">DSM 45361</strain>
    </source>
</reference>
<keyword evidence="6" id="KW-0813">Transport</keyword>
<evidence type="ECO:0000256" key="3">
    <source>
        <dbReference type="ARBA" id="ARBA00022989"/>
    </source>
</evidence>
<keyword evidence="6" id="KW-1003">Cell membrane</keyword>
<gene>
    <name evidence="8" type="ORF">EV186_102309</name>
</gene>
<dbReference type="GO" id="GO:0140359">
    <property type="term" value="F:ABC-type transporter activity"/>
    <property type="evidence" value="ECO:0007669"/>
    <property type="project" value="InterPro"/>
</dbReference>
<feature type="transmembrane region" description="Helical" evidence="6">
    <location>
        <begin position="65"/>
        <end position="84"/>
    </location>
</feature>
<evidence type="ECO:0000256" key="4">
    <source>
        <dbReference type="ARBA" id="ARBA00023136"/>
    </source>
</evidence>
<dbReference type="PIRSF" id="PIRSF006648">
    <property type="entry name" value="DrrB"/>
    <property type="match status" value="1"/>
</dbReference>
<accession>A0A4R6SHN1</accession>
<name>A0A4R6SHN1_LABRH</name>
<evidence type="ECO:0000259" key="7">
    <source>
        <dbReference type="PROSITE" id="PS51012"/>
    </source>
</evidence>
<feature type="domain" description="ABC transmembrane type-2" evidence="7">
    <location>
        <begin position="25"/>
        <end position="250"/>
    </location>
</feature>
<dbReference type="InterPro" id="IPR013525">
    <property type="entry name" value="ABC2_TM"/>
</dbReference>
<comment type="similarity">
    <text evidence="6">Belongs to the ABC-2 integral membrane protein family.</text>
</comment>
<evidence type="ECO:0000313" key="8">
    <source>
        <dbReference type="EMBL" id="TDQ00448.1"/>
    </source>
</evidence>
<dbReference type="PANTHER" id="PTHR43229:SF3">
    <property type="entry name" value="ABC-TYPE MULTIDRUG TRANSPORT SYSTEM, PERMEASE COMPONENT"/>
    <property type="match status" value="1"/>
</dbReference>
<dbReference type="PROSITE" id="PS51012">
    <property type="entry name" value="ABC_TM2"/>
    <property type="match status" value="1"/>
</dbReference>
<feature type="transmembrane region" description="Helical" evidence="6">
    <location>
        <begin position="222"/>
        <end position="244"/>
    </location>
</feature>
<evidence type="ECO:0000256" key="1">
    <source>
        <dbReference type="ARBA" id="ARBA00004141"/>
    </source>
</evidence>
<evidence type="ECO:0000313" key="9">
    <source>
        <dbReference type="Proteomes" id="UP000295444"/>
    </source>
</evidence>
<protein>
    <recommendedName>
        <fullName evidence="6">Transport permease protein</fullName>
    </recommendedName>
</protein>
<keyword evidence="9" id="KW-1185">Reference proteome</keyword>
<sequence length="257" mass="27713">MSTDSTHRIWVLVKHNALIRWRDPGQIISYLVLPMAIMVMFKPLYQQALNRFAGDDQGALQVVTGPLIMFSIFAMAVVGHSVFLERQWRTWDRLRTSAASTGELLIGKTVPVFVILLAQQLILLTFGCLITGLSFPSSFALVLLVLVIWATVLIAIGTALATLIRSMAELGMLTDIGSMVVAALGGALVPVSMMPGWLQLLAHFSPGYWGLEMLRAAFRGDAGAVVAPAAILLAAGLAAGLFTVRRLARGWGRSALV</sequence>
<dbReference type="InterPro" id="IPR047817">
    <property type="entry name" value="ABC2_TM_bact-type"/>
</dbReference>
<keyword evidence="3 6" id="KW-1133">Transmembrane helix</keyword>
<evidence type="ECO:0000256" key="6">
    <source>
        <dbReference type="RuleBase" id="RU361157"/>
    </source>
</evidence>
<dbReference type="PANTHER" id="PTHR43229">
    <property type="entry name" value="NODULATION PROTEIN J"/>
    <property type="match status" value="1"/>
</dbReference>
<dbReference type="Pfam" id="PF01061">
    <property type="entry name" value="ABC2_membrane"/>
    <property type="match status" value="1"/>
</dbReference>
<comment type="subcellular location">
    <subcellularLocation>
        <location evidence="6">Cell membrane</location>
        <topology evidence="6">Multi-pass membrane protein</topology>
    </subcellularLocation>
    <subcellularLocation>
        <location evidence="1">Membrane</location>
        <topology evidence="1">Multi-pass membrane protein</topology>
    </subcellularLocation>
</comment>
<dbReference type="GO" id="GO:0046677">
    <property type="term" value="P:response to antibiotic"/>
    <property type="evidence" value="ECO:0007669"/>
    <property type="project" value="UniProtKB-KW"/>
</dbReference>
<dbReference type="InterPro" id="IPR051784">
    <property type="entry name" value="Nod_factor_ABC_transporter"/>
</dbReference>
<keyword evidence="5" id="KW-0046">Antibiotic resistance</keyword>
<dbReference type="GO" id="GO:0043190">
    <property type="term" value="C:ATP-binding cassette (ABC) transporter complex"/>
    <property type="evidence" value="ECO:0007669"/>
    <property type="project" value="InterPro"/>
</dbReference>
<dbReference type="OrthoDB" id="4526018at2"/>
<feature type="transmembrane region" description="Helical" evidence="6">
    <location>
        <begin position="139"/>
        <end position="164"/>
    </location>
</feature>
<proteinExistence type="inferred from homology"/>
<evidence type="ECO:0000256" key="2">
    <source>
        <dbReference type="ARBA" id="ARBA00022692"/>
    </source>
</evidence>
<comment type="caution">
    <text evidence="8">The sequence shown here is derived from an EMBL/GenBank/DDBJ whole genome shotgun (WGS) entry which is preliminary data.</text>
</comment>
<keyword evidence="4 6" id="KW-0472">Membrane</keyword>
<organism evidence="8 9">
    <name type="scientific">Labedaea rhizosphaerae</name>
    <dbReference type="NCBI Taxonomy" id="598644"/>
    <lineage>
        <taxon>Bacteria</taxon>
        <taxon>Bacillati</taxon>
        <taxon>Actinomycetota</taxon>
        <taxon>Actinomycetes</taxon>
        <taxon>Pseudonocardiales</taxon>
        <taxon>Pseudonocardiaceae</taxon>
        <taxon>Labedaea</taxon>
    </lineage>
</organism>
<feature type="transmembrane region" description="Helical" evidence="6">
    <location>
        <begin position="105"/>
        <end position="133"/>
    </location>
</feature>
<dbReference type="AlphaFoldDB" id="A0A4R6SHN1"/>
<feature type="transmembrane region" description="Helical" evidence="6">
    <location>
        <begin position="27"/>
        <end position="45"/>
    </location>
</feature>
<feature type="transmembrane region" description="Helical" evidence="6">
    <location>
        <begin position="176"/>
        <end position="202"/>
    </location>
</feature>
<dbReference type="Proteomes" id="UP000295444">
    <property type="component" value="Unassembled WGS sequence"/>
</dbReference>